<proteinExistence type="predicted"/>
<dbReference type="EMBL" id="RDFA01000002">
    <property type="protein sequence ID" value="RXK50335.1"/>
    <property type="molecule type" value="Genomic_DNA"/>
</dbReference>
<dbReference type="InterPro" id="IPR006640">
    <property type="entry name" value="SprT-like_domain"/>
</dbReference>
<evidence type="ECO:0000313" key="3">
    <source>
        <dbReference type="Proteomes" id="UP000289691"/>
    </source>
</evidence>
<dbReference type="Proteomes" id="UP000289691">
    <property type="component" value="Unassembled WGS sequence"/>
</dbReference>
<protein>
    <submittedName>
        <fullName evidence="2">SprT domain-containing protein</fullName>
    </submittedName>
</protein>
<sequence length="192" mass="22021">MTSGNRTAREDPTTRVGLLSRAAEYAATVAIDLDVADLEWAISERARRRAGCCRYDPDSGEITVVLTWDAYREFGWDEFVGTIRHELVHAWEFQRFGESGHGDRFYRKADEIDAPRHCRSFTDGRIELVCTAADCDWRPERHRASRPVREPDAGYQCGECGGEYVVRHRASGRTWRTAEGYERARESLGDDW</sequence>
<feature type="domain" description="SprT-like" evidence="1">
    <location>
        <begin position="16"/>
        <end position="167"/>
    </location>
</feature>
<keyword evidence="3" id="KW-1185">Reference proteome</keyword>
<reference evidence="2 3" key="1">
    <citation type="submission" date="2019-01" db="EMBL/GenBank/DDBJ databases">
        <title>Halorientalis sp. F13-25 a new haloarchaeum isolated from hypersaline water.</title>
        <authorList>
            <person name="Ana D.-V."/>
            <person name="Cristina S.-P."/>
            <person name="Antonio V."/>
        </authorList>
    </citation>
    <scope>NUCLEOTIDE SEQUENCE [LARGE SCALE GENOMIC DNA]</scope>
    <source>
        <strain evidence="2 3">F13-25</strain>
    </source>
</reference>
<accession>A0A498L6K5</accession>
<organism evidence="2 3">
    <name type="scientific">Halorientalis pallida</name>
    <dbReference type="NCBI Taxonomy" id="2479928"/>
    <lineage>
        <taxon>Archaea</taxon>
        <taxon>Methanobacteriati</taxon>
        <taxon>Methanobacteriota</taxon>
        <taxon>Stenosarchaea group</taxon>
        <taxon>Halobacteria</taxon>
        <taxon>Halobacteriales</taxon>
        <taxon>Haloarculaceae</taxon>
        <taxon>Halorientalis</taxon>
    </lineage>
</organism>
<evidence type="ECO:0000313" key="2">
    <source>
        <dbReference type="EMBL" id="RXK50335.1"/>
    </source>
</evidence>
<evidence type="ECO:0000259" key="1">
    <source>
        <dbReference type="SMART" id="SM00731"/>
    </source>
</evidence>
<comment type="caution">
    <text evidence="2">The sequence shown here is derived from an EMBL/GenBank/DDBJ whole genome shotgun (WGS) entry which is preliminary data.</text>
</comment>
<dbReference type="AlphaFoldDB" id="A0A498L6K5"/>
<dbReference type="RefSeq" id="WP_129068296.1">
    <property type="nucleotide sequence ID" value="NZ_RDFA01000002.1"/>
</dbReference>
<gene>
    <name evidence="2" type="ORF">EAF64_07170</name>
</gene>
<dbReference type="GO" id="GO:0006950">
    <property type="term" value="P:response to stress"/>
    <property type="evidence" value="ECO:0007669"/>
    <property type="project" value="UniProtKB-ARBA"/>
</dbReference>
<dbReference type="OrthoDB" id="350006at2157"/>
<dbReference type="SMART" id="SM00731">
    <property type="entry name" value="SprT"/>
    <property type="match status" value="1"/>
</dbReference>
<name>A0A498L6K5_9EURY</name>
<dbReference type="Pfam" id="PF10263">
    <property type="entry name" value="SprT-like"/>
    <property type="match status" value="1"/>
</dbReference>